<evidence type="ECO:0000256" key="1">
    <source>
        <dbReference type="SAM" id="Phobius"/>
    </source>
</evidence>
<evidence type="ECO:0000313" key="2">
    <source>
        <dbReference type="Proteomes" id="UP000036681"/>
    </source>
</evidence>
<dbReference type="WBParaSite" id="ALUE_0001679201-mRNA-1">
    <property type="protein sequence ID" value="ALUE_0001679201-mRNA-1"/>
    <property type="gene ID" value="ALUE_0001679201"/>
</dbReference>
<name>A0A0M3IF40_ASCLU</name>
<reference evidence="3" key="1">
    <citation type="submission" date="2017-02" db="UniProtKB">
        <authorList>
            <consortium name="WormBaseParasite"/>
        </authorList>
    </citation>
    <scope>IDENTIFICATION</scope>
</reference>
<organism evidence="2 3">
    <name type="scientific">Ascaris lumbricoides</name>
    <name type="common">Giant roundworm</name>
    <dbReference type="NCBI Taxonomy" id="6252"/>
    <lineage>
        <taxon>Eukaryota</taxon>
        <taxon>Metazoa</taxon>
        <taxon>Ecdysozoa</taxon>
        <taxon>Nematoda</taxon>
        <taxon>Chromadorea</taxon>
        <taxon>Rhabditida</taxon>
        <taxon>Spirurina</taxon>
        <taxon>Ascaridomorpha</taxon>
        <taxon>Ascaridoidea</taxon>
        <taxon>Ascarididae</taxon>
        <taxon>Ascaris</taxon>
    </lineage>
</organism>
<sequence length="153" mass="16972">MGNLTEMEEFAQTSREWIMENDMTSLSMNDGKQANTVCDMLIAAEATPNHYAINVVWWTNVFCLPLIAFVGLACNTLNMLILTNNASTKRMPSSSLLLALALCDSCFLIFATIEVTPASISSIIASPLFNHLYIHSVLYIRTFASTFYKTSVL</sequence>
<protein>
    <submittedName>
        <fullName evidence="3">G_PROTEIN_RECEP_F1_2 domain-containing protein</fullName>
    </submittedName>
</protein>
<dbReference type="Gene3D" id="1.20.1070.10">
    <property type="entry name" value="Rhodopsin 7-helix transmembrane proteins"/>
    <property type="match status" value="1"/>
</dbReference>
<accession>A0A0M3IF40</accession>
<dbReference type="Proteomes" id="UP000036681">
    <property type="component" value="Unplaced"/>
</dbReference>
<dbReference type="AlphaFoldDB" id="A0A0M3IF40"/>
<keyword evidence="1" id="KW-0472">Membrane</keyword>
<keyword evidence="1" id="KW-0812">Transmembrane</keyword>
<keyword evidence="2" id="KW-1185">Reference proteome</keyword>
<feature type="transmembrane region" description="Helical" evidence="1">
    <location>
        <begin position="119"/>
        <end position="140"/>
    </location>
</feature>
<feature type="transmembrane region" description="Helical" evidence="1">
    <location>
        <begin position="57"/>
        <end position="82"/>
    </location>
</feature>
<evidence type="ECO:0000313" key="3">
    <source>
        <dbReference type="WBParaSite" id="ALUE_0001679201-mRNA-1"/>
    </source>
</evidence>
<feature type="transmembrane region" description="Helical" evidence="1">
    <location>
        <begin position="94"/>
        <end position="113"/>
    </location>
</feature>
<proteinExistence type="predicted"/>
<keyword evidence="1" id="KW-1133">Transmembrane helix</keyword>